<evidence type="ECO:0000259" key="2">
    <source>
        <dbReference type="Pfam" id="PF16537"/>
    </source>
</evidence>
<feature type="region of interest" description="Disordered" evidence="1">
    <location>
        <begin position="35"/>
        <end position="88"/>
    </location>
</feature>
<evidence type="ECO:0000313" key="4">
    <source>
        <dbReference type="Proteomes" id="UP000825886"/>
    </source>
</evidence>
<keyword evidence="4" id="KW-1185">Reference proteome</keyword>
<dbReference type="Pfam" id="PF16537">
    <property type="entry name" value="T2SSB"/>
    <property type="match status" value="1"/>
</dbReference>
<gene>
    <name evidence="3" type="primary">gspB</name>
    <name evidence="3" type="ORF">K6K13_14435</name>
</gene>
<reference evidence="3 4" key="1">
    <citation type="submission" date="2021-08" db="EMBL/GenBank/DDBJ databases">
        <title>Culture and genomic analysis of Symbiopectobacterium purcellii sp. nov. gen. nov., isolated from the leafhopper Empoasca decipiens.</title>
        <authorList>
            <person name="Nadal-Jimenez P."/>
            <person name="Siozios S."/>
            <person name="Halliday N."/>
            <person name="Camara M."/>
            <person name="Hurst G.D.D."/>
        </authorList>
    </citation>
    <scope>NUCLEOTIDE SEQUENCE [LARGE SCALE GENOMIC DNA]</scope>
    <source>
        <strain evidence="3 4">SyEd1</strain>
    </source>
</reference>
<protein>
    <submittedName>
        <fullName evidence="3">Type II secretion system assembly factor GspB</fullName>
    </submittedName>
</protein>
<evidence type="ECO:0000313" key="3">
    <source>
        <dbReference type="EMBL" id="QZN98090.1"/>
    </source>
</evidence>
<feature type="compositionally biased region" description="Pro residues" evidence="1">
    <location>
        <begin position="60"/>
        <end position="77"/>
    </location>
</feature>
<dbReference type="RefSeq" id="WP_222161110.1">
    <property type="nucleotide sequence ID" value="NZ_CP081864.1"/>
</dbReference>
<name>A0ABX9AYQ5_9ENTR</name>
<sequence length="162" mass="17423">MPGYLLVTYALLLLSLGWFAHQRWIERPARVMASTTNAAQPHNEAPPSENMPPLTQAVPASPPTAPKADPSPSPAAAPKPAKVEKGQVPPLTYSAHVFTSDPSRRSVTLNGVRYQEGESPMEGLVIEQIQQDVTLFDANGEIFILDALSDWPGGDIKEVGAE</sequence>
<evidence type="ECO:0000256" key="1">
    <source>
        <dbReference type="SAM" id="MobiDB-lite"/>
    </source>
</evidence>
<organism evidence="3 4">
    <name type="scientific">Symbiopectobacterium purcellii</name>
    <dbReference type="NCBI Taxonomy" id="2871826"/>
    <lineage>
        <taxon>Bacteria</taxon>
        <taxon>Pseudomonadati</taxon>
        <taxon>Pseudomonadota</taxon>
        <taxon>Gammaproteobacteria</taxon>
        <taxon>Enterobacterales</taxon>
        <taxon>Enterobacteriaceae</taxon>
    </lineage>
</organism>
<feature type="domain" description="Type II secretion system protein GspB C-terminal" evidence="2">
    <location>
        <begin position="88"/>
        <end position="147"/>
    </location>
</feature>
<dbReference type="NCBIfam" id="NF037978">
    <property type="entry name" value="T2SS_GspB"/>
    <property type="match status" value="1"/>
</dbReference>
<dbReference type="EMBL" id="CP081864">
    <property type="protein sequence ID" value="QZN98090.1"/>
    <property type="molecule type" value="Genomic_DNA"/>
</dbReference>
<dbReference type="InterPro" id="IPR032389">
    <property type="entry name" value="GspB_C"/>
</dbReference>
<proteinExistence type="predicted"/>
<accession>A0ABX9AYQ5</accession>
<dbReference type="Proteomes" id="UP000825886">
    <property type="component" value="Chromosome"/>
</dbReference>